<proteinExistence type="predicted"/>
<dbReference type="EMBL" id="FNBX01000013">
    <property type="protein sequence ID" value="SDF78323.1"/>
    <property type="molecule type" value="Genomic_DNA"/>
</dbReference>
<dbReference type="InterPro" id="IPR000595">
    <property type="entry name" value="cNMP-bd_dom"/>
</dbReference>
<feature type="domain" description="HTH crp-type" evidence="5">
    <location>
        <begin position="148"/>
        <end position="214"/>
    </location>
</feature>
<dbReference type="Pfam" id="PF13545">
    <property type="entry name" value="HTH_Crp_2"/>
    <property type="match status" value="1"/>
</dbReference>
<dbReference type="GO" id="GO:0003700">
    <property type="term" value="F:DNA-binding transcription factor activity"/>
    <property type="evidence" value="ECO:0007669"/>
    <property type="project" value="TreeGrafter"/>
</dbReference>
<dbReference type="SUPFAM" id="SSF51206">
    <property type="entry name" value="cAMP-binding domain-like"/>
    <property type="match status" value="1"/>
</dbReference>
<dbReference type="InterPro" id="IPR014710">
    <property type="entry name" value="RmlC-like_jellyroll"/>
</dbReference>
<dbReference type="InterPro" id="IPR050397">
    <property type="entry name" value="Env_Response_Regulators"/>
</dbReference>
<evidence type="ECO:0000256" key="2">
    <source>
        <dbReference type="ARBA" id="ARBA00023125"/>
    </source>
</evidence>
<dbReference type="Proteomes" id="UP000199355">
    <property type="component" value="Unassembled WGS sequence"/>
</dbReference>
<keyword evidence="6" id="KW-0808">Transferase</keyword>
<evidence type="ECO:0000259" key="4">
    <source>
        <dbReference type="Pfam" id="PF00027"/>
    </source>
</evidence>
<dbReference type="InterPro" id="IPR018490">
    <property type="entry name" value="cNMP-bd_dom_sf"/>
</dbReference>
<keyword evidence="2" id="KW-0238">DNA-binding</keyword>
<dbReference type="PANTHER" id="PTHR24567">
    <property type="entry name" value="CRP FAMILY TRANSCRIPTIONAL REGULATORY PROTEIN"/>
    <property type="match status" value="1"/>
</dbReference>
<dbReference type="Pfam" id="PF00027">
    <property type="entry name" value="cNMP_binding"/>
    <property type="match status" value="1"/>
</dbReference>
<dbReference type="OrthoDB" id="5460990at2"/>
<dbReference type="PANTHER" id="PTHR24567:SF26">
    <property type="entry name" value="REGULATORY PROTEIN YEIL"/>
    <property type="match status" value="1"/>
</dbReference>
<dbReference type="AlphaFoldDB" id="A0A1G7NWI1"/>
<accession>A0A1G7NWI1</accession>
<sequence length="231" mass="26471">MSFTELVGQNICWRAVAPSRPRLWKKGQKFADDQPHMFFVVSGRVRLMALAAEGSEKTLWYLREGCCFNETPSFILLGHDNPLVMGDARYYHECVEDSYICSFTGEEVRKIGLQKPELLLNLCHSFSFKVTLLSQQVISLSLKSQTTRVCKFLASRIVPGAQPLRARRDISYREMADLLGMHRISLYKVLRQAQSRGLLRFDKSCEDIFILRPEEFFKEAHLAPTAYGQPA</sequence>
<keyword evidence="7" id="KW-1185">Reference proteome</keyword>
<name>A0A1G7NWI1_9BACT</name>
<dbReference type="STRING" id="571438.SAMN05192586_11334"/>
<gene>
    <name evidence="6" type="ORF">SAMN05192586_11334</name>
</gene>
<dbReference type="InterPro" id="IPR012318">
    <property type="entry name" value="HTH_CRP"/>
</dbReference>
<dbReference type="InterPro" id="IPR036390">
    <property type="entry name" value="WH_DNA-bd_sf"/>
</dbReference>
<dbReference type="Gene3D" id="2.60.120.10">
    <property type="entry name" value="Jelly Rolls"/>
    <property type="match status" value="1"/>
</dbReference>
<dbReference type="GO" id="GO:0005829">
    <property type="term" value="C:cytosol"/>
    <property type="evidence" value="ECO:0007669"/>
    <property type="project" value="TreeGrafter"/>
</dbReference>
<organism evidence="6 7">
    <name type="scientific">Desulfovibrio legallii</name>
    <dbReference type="NCBI Taxonomy" id="571438"/>
    <lineage>
        <taxon>Bacteria</taxon>
        <taxon>Pseudomonadati</taxon>
        <taxon>Thermodesulfobacteriota</taxon>
        <taxon>Desulfovibrionia</taxon>
        <taxon>Desulfovibrionales</taxon>
        <taxon>Desulfovibrionaceae</taxon>
        <taxon>Desulfovibrio</taxon>
    </lineage>
</organism>
<dbReference type="GO" id="GO:0016301">
    <property type="term" value="F:kinase activity"/>
    <property type="evidence" value="ECO:0007669"/>
    <property type="project" value="UniProtKB-KW"/>
</dbReference>
<feature type="domain" description="Cyclic nucleotide-binding" evidence="4">
    <location>
        <begin position="33"/>
        <end position="79"/>
    </location>
</feature>
<evidence type="ECO:0000313" key="7">
    <source>
        <dbReference type="Proteomes" id="UP000199355"/>
    </source>
</evidence>
<keyword evidence="6" id="KW-0418">Kinase</keyword>
<dbReference type="CDD" id="cd00038">
    <property type="entry name" value="CAP_ED"/>
    <property type="match status" value="1"/>
</dbReference>
<evidence type="ECO:0000256" key="1">
    <source>
        <dbReference type="ARBA" id="ARBA00023015"/>
    </source>
</evidence>
<dbReference type="GO" id="GO:0003677">
    <property type="term" value="F:DNA binding"/>
    <property type="evidence" value="ECO:0007669"/>
    <property type="project" value="UniProtKB-KW"/>
</dbReference>
<evidence type="ECO:0000256" key="3">
    <source>
        <dbReference type="ARBA" id="ARBA00023163"/>
    </source>
</evidence>
<keyword evidence="3" id="KW-0804">Transcription</keyword>
<protein>
    <submittedName>
        <fullName evidence="6">cAMP-binding domain of CRP or a regulatory subunit of cAMP-dependent protein kinases</fullName>
    </submittedName>
</protein>
<reference evidence="7" key="1">
    <citation type="submission" date="2016-10" db="EMBL/GenBank/DDBJ databases">
        <authorList>
            <person name="Varghese N."/>
            <person name="Submissions S."/>
        </authorList>
    </citation>
    <scope>NUCLEOTIDE SEQUENCE [LARGE SCALE GENOMIC DNA]</scope>
    <source>
        <strain evidence="7">KHC7</strain>
    </source>
</reference>
<dbReference type="SUPFAM" id="SSF46785">
    <property type="entry name" value="Winged helix' DNA-binding domain"/>
    <property type="match status" value="1"/>
</dbReference>
<evidence type="ECO:0000259" key="5">
    <source>
        <dbReference type="Pfam" id="PF13545"/>
    </source>
</evidence>
<keyword evidence="1" id="KW-0805">Transcription regulation</keyword>
<evidence type="ECO:0000313" key="6">
    <source>
        <dbReference type="EMBL" id="SDF78323.1"/>
    </source>
</evidence>